<proteinExistence type="predicted"/>
<reference evidence="2 3" key="1">
    <citation type="submission" date="2024-06" db="EMBL/GenBank/DDBJ databases">
        <authorList>
            <person name="Pan Q."/>
            <person name="Wen M."/>
            <person name="Jouanno E."/>
            <person name="Zahm M."/>
            <person name="Klopp C."/>
            <person name="Cabau C."/>
            <person name="Louis A."/>
            <person name="Berthelot C."/>
            <person name="Parey E."/>
            <person name="Roest Crollius H."/>
            <person name="Montfort J."/>
            <person name="Robinson-Rechavi M."/>
            <person name="Bouchez O."/>
            <person name="Lampietro C."/>
            <person name="Lopez Roques C."/>
            <person name="Donnadieu C."/>
            <person name="Postlethwait J."/>
            <person name="Bobe J."/>
            <person name="Verreycken H."/>
            <person name="Guiguen Y."/>
        </authorList>
    </citation>
    <scope>NUCLEOTIDE SEQUENCE [LARGE SCALE GENOMIC DNA]</scope>
    <source>
        <strain evidence="2">Up_M1</strain>
        <tissue evidence="2">Testis</tissue>
    </source>
</reference>
<feature type="region of interest" description="Disordered" evidence="1">
    <location>
        <begin position="1"/>
        <end position="65"/>
    </location>
</feature>
<evidence type="ECO:0000313" key="3">
    <source>
        <dbReference type="Proteomes" id="UP001557470"/>
    </source>
</evidence>
<dbReference type="EMBL" id="JAGEUA010000008">
    <property type="protein sequence ID" value="KAL0968327.1"/>
    <property type="molecule type" value="Genomic_DNA"/>
</dbReference>
<feature type="compositionally biased region" description="Polar residues" evidence="1">
    <location>
        <begin position="45"/>
        <end position="60"/>
    </location>
</feature>
<evidence type="ECO:0000256" key="1">
    <source>
        <dbReference type="SAM" id="MobiDB-lite"/>
    </source>
</evidence>
<protein>
    <submittedName>
        <fullName evidence="2">Uncharacterized protein</fullName>
    </submittedName>
</protein>
<organism evidence="2 3">
    <name type="scientific">Umbra pygmaea</name>
    <name type="common">Eastern mudminnow</name>
    <dbReference type="NCBI Taxonomy" id="75934"/>
    <lineage>
        <taxon>Eukaryota</taxon>
        <taxon>Metazoa</taxon>
        <taxon>Chordata</taxon>
        <taxon>Craniata</taxon>
        <taxon>Vertebrata</taxon>
        <taxon>Euteleostomi</taxon>
        <taxon>Actinopterygii</taxon>
        <taxon>Neopterygii</taxon>
        <taxon>Teleostei</taxon>
        <taxon>Protacanthopterygii</taxon>
        <taxon>Esociformes</taxon>
        <taxon>Umbridae</taxon>
        <taxon>Umbra</taxon>
    </lineage>
</organism>
<accession>A0ABD0W9T2</accession>
<dbReference type="AlphaFoldDB" id="A0ABD0W9T2"/>
<sequence length="75" mass="7808">MPDPLCLPLSELSAGEGTSSTSTPGTSDTQARNTQPASGEEEGTSRTTLSTQGNIKSQPTETRDTILKEVTALNN</sequence>
<comment type="caution">
    <text evidence="2">The sequence shown here is derived from an EMBL/GenBank/DDBJ whole genome shotgun (WGS) entry which is preliminary data.</text>
</comment>
<feature type="compositionally biased region" description="Low complexity" evidence="1">
    <location>
        <begin position="13"/>
        <end position="29"/>
    </location>
</feature>
<gene>
    <name evidence="2" type="ORF">UPYG_G00265470</name>
</gene>
<keyword evidence="3" id="KW-1185">Reference proteome</keyword>
<dbReference type="Proteomes" id="UP001557470">
    <property type="component" value="Unassembled WGS sequence"/>
</dbReference>
<name>A0ABD0W9T2_UMBPY</name>
<evidence type="ECO:0000313" key="2">
    <source>
        <dbReference type="EMBL" id="KAL0968327.1"/>
    </source>
</evidence>